<organism evidence="2 3">
    <name type="scientific">Cylicocyclus nassatus</name>
    <name type="common">Nematode worm</name>
    <dbReference type="NCBI Taxonomy" id="53992"/>
    <lineage>
        <taxon>Eukaryota</taxon>
        <taxon>Metazoa</taxon>
        <taxon>Ecdysozoa</taxon>
        <taxon>Nematoda</taxon>
        <taxon>Chromadorea</taxon>
        <taxon>Rhabditida</taxon>
        <taxon>Rhabditina</taxon>
        <taxon>Rhabditomorpha</taxon>
        <taxon>Strongyloidea</taxon>
        <taxon>Strongylidae</taxon>
        <taxon>Cylicocyclus</taxon>
    </lineage>
</organism>
<dbReference type="PANTHER" id="PTHR23021:SF11">
    <property type="entry name" value="SERPENTINE RECEPTOR, CLASS T"/>
    <property type="match status" value="1"/>
</dbReference>
<feature type="transmembrane region" description="Helical" evidence="1">
    <location>
        <begin position="141"/>
        <end position="161"/>
    </location>
</feature>
<keyword evidence="1" id="KW-0812">Transmembrane</keyword>
<evidence type="ECO:0000256" key="1">
    <source>
        <dbReference type="SAM" id="Phobius"/>
    </source>
</evidence>
<dbReference type="Proteomes" id="UP001176961">
    <property type="component" value="Unassembled WGS sequence"/>
</dbReference>
<comment type="caution">
    <text evidence="2">The sequence shown here is derived from an EMBL/GenBank/DDBJ whole genome shotgun (WGS) entry which is preliminary data.</text>
</comment>
<feature type="transmembrane region" description="Helical" evidence="1">
    <location>
        <begin position="12"/>
        <end position="37"/>
    </location>
</feature>
<keyword evidence="1" id="KW-0472">Membrane</keyword>
<reference evidence="2" key="1">
    <citation type="submission" date="2023-07" db="EMBL/GenBank/DDBJ databases">
        <authorList>
            <consortium name="CYATHOMIX"/>
        </authorList>
    </citation>
    <scope>NUCLEOTIDE SEQUENCE</scope>
    <source>
        <strain evidence="2">N/A</strain>
    </source>
</reference>
<feature type="transmembrane region" description="Helical" evidence="1">
    <location>
        <begin position="211"/>
        <end position="234"/>
    </location>
</feature>
<evidence type="ECO:0000313" key="3">
    <source>
        <dbReference type="Proteomes" id="UP001176961"/>
    </source>
</evidence>
<dbReference type="EMBL" id="CATQJL010000223">
    <property type="protein sequence ID" value="CAJ0596914.1"/>
    <property type="molecule type" value="Genomic_DNA"/>
</dbReference>
<dbReference type="AlphaFoldDB" id="A0AA36M338"/>
<proteinExistence type="predicted"/>
<dbReference type="PANTHER" id="PTHR23021">
    <property type="entry name" value="SERPENTINE RECEPTOR, CLASS T"/>
    <property type="match status" value="1"/>
</dbReference>
<dbReference type="InterPro" id="IPR019425">
    <property type="entry name" value="7TM_GPCR_serpentine_rcpt_Srt"/>
</dbReference>
<dbReference type="Pfam" id="PF10321">
    <property type="entry name" value="7TM_GPCR_Srt"/>
    <property type="match status" value="1"/>
</dbReference>
<name>A0AA36M338_CYLNA</name>
<protein>
    <submittedName>
        <fullName evidence="2">Uncharacterized protein</fullName>
    </submittedName>
</protein>
<keyword evidence="1" id="KW-1133">Transmembrane helix</keyword>
<gene>
    <name evidence="2" type="ORF">CYNAS_LOCUS8897</name>
</gene>
<evidence type="ECO:0000313" key="2">
    <source>
        <dbReference type="EMBL" id="CAJ0596914.1"/>
    </source>
</evidence>
<dbReference type="SUPFAM" id="SSF81321">
    <property type="entry name" value="Family A G protein-coupled receptor-like"/>
    <property type="match status" value="1"/>
</dbReference>
<keyword evidence="3" id="KW-1185">Reference proteome</keyword>
<feature type="transmembrane region" description="Helical" evidence="1">
    <location>
        <begin position="49"/>
        <end position="73"/>
    </location>
</feature>
<sequence>MLKKEYRQLSCYKIMTALGFYDMAAIAINSLATGLLWLNGANYCSHPTLVYVLGTIGLSLWCGACLNCLILVINRILEVTDRRWLYIIYGNHRTYVVLLLPFIYSVCFCFFTPPMLFNSSYMAWFFDTYAPGHEADEYYNYPYTVNNLLVVAITCLLYIPYARRVLSLSRSTMRLSWAQKSFFIQCTSICTANFVAALSYVYMQFFETTSYIALLGHIFWQLGHGFPAIVYIVLNKTIHREALYLLGIRRPSNSTQVTQVSKISRNTTQNSHELFHG</sequence>
<feature type="transmembrane region" description="Helical" evidence="1">
    <location>
        <begin position="182"/>
        <end position="205"/>
    </location>
</feature>
<feature type="transmembrane region" description="Helical" evidence="1">
    <location>
        <begin position="94"/>
        <end position="117"/>
    </location>
</feature>
<accession>A0AA36M338</accession>